<dbReference type="AlphaFoldDB" id="A0AAV7X3G3"/>
<protein>
    <submittedName>
        <fullName evidence="2">Uncharacterized protein</fullName>
    </submittedName>
</protein>
<gene>
    <name evidence="2" type="ORF">NDU88_006350</name>
</gene>
<evidence type="ECO:0000313" key="2">
    <source>
        <dbReference type="EMBL" id="KAJ1218775.1"/>
    </source>
</evidence>
<keyword evidence="1" id="KW-0472">Membrane</keyword>
<name>A0AAV7X3G3_PLEWA</name>
<sequence>MSRAEVAIYFTEEEIEATIGDVSKNKAPGPKERRFFFHNSYNLRCIKPATVSAKYGQQLLLGIEISTGSLGFLCSLLVIMADLSEAVRQALVSLQEAGRVGLLAAGALVGVEPVVRSHRNSVKGVTTAVMACNIEHGDPRDTTLAEKFASQYLSSTYYKNTITELEKLSAKTKEKAPLTFKRVKFRTSFCHQLNWTTGRSVKNLLRSPQASIAQLSMTLFLALVTGIVFFGVKNNFSGIQNSSQGLAVFTQVCICKDFLIEGYSTY</sequence>
<feature type="transmembrane region" description="Helical" evidence="1">
    <location>
        <begin position="212"/>
        <end position="232"/>
    </location>
</feature>
<dbReference type="EMBL" id="JANPWB010000001">
    <property type="protein sequence ID" value="KAJ1218775.1"/>
    <property type="molecule type" value="Genomic_DNA"/>
</dbReference>
<organism evidence="2 3">
    <name type="scientific">Pleurodeles waltl</name>
    <name type="common">Iberian ribbed newt</name>
    <dbReference type="NCBI Taxonomy" id="8319"/>
    <lineage>
        <taxon>Eukaryota</taxon>
        <taxon>Metazoa</taxon>
        <taxon>Chordata</taxon>
        <taxon>Craniata</taxon>
        <taxon>Vertebrata</taxon>
        <taxon>Euteleostomi</taxon>
        <taxon>Amphibia</taxon>
        <taxon>Batrachia</taxon>
        <taxon>Caudata</taxon>
        <taxon>Salamandroidea</taxon>
        <taxon>Salamandridae</taxon>
        <taxon>Pleurodelinae</taxon>
        <taxon>Pleurodeles</taxon>
    </lineage>
</organism>
<reference evidence="2" key="1">
    <citation type="journal article" date="2022" name="bioRxiv">
        <title>Sequencing and chromosome-scale assembly of the giantPleurodeles waltlgenome.</title>
        <authorList>
            <person name="Brown T."/>
            <person name="Elewa A."/>
            <person name="Iarovenko S."/>
            <person name="Subramanian E."/>
            <person name="Araus A.J."/>
            <person name="Petzold A."/>
            <person name="Susuki M."/>
            <person name="Suzuki K.-i.T."/>
            <person name="Hayashi T."/>
            <person name="Toyoda A."/>
            <person name="Oliveira C."/>
            <person name="Osipova E."/>
            <person name="Leigh N.D."/>
            <person name="Simon A."/>
            <person name="Yun M.H."/>
        </authorList>
    </citation>
    <scope>NUCLEOTIDE SEQUENCE</scope>
    <source>
        <strain evidence="2">20211129_DDA</strain>
        <tissue evidence="2">Liver</tissue>
    </source>
</reference>
<accession>A0AAV7X3G3</accession>
<keyword evidence="1" id="KW-0812">Transmembrane</keyword>
<evidence type="ECO:0000313" key="3">
    <source>
        <dbReference type="Proteomes" id="UP001066276"/>
    </source>
</evidence>
<proteinExistence type="predicted"/>
<keyword evidence="3" id="KW-1185">Reference proteome</keyword>
<keyword evidence="1" id="KW-1133">Transmembrane helix</keyword>
<comment type="caution">
    <text evidence="2">The sequence shown here is derived from an EMBL/GenBank/DDBJ whole genome shotgun (WGS) entry which is preliminary data.</text>
</comment>
<dbReference type="Proteomes" id="UP001066276">
    <property type="component" value="Chromosome 1_1"/>
</dbReference>
<evidence type="ECO:0000256" key="1">
    <source>
        <dbReference type="SAM" id="Phobius"/>
    </source>
</evidence>